<feature type="transmembrane region" description="Helical" evidence="2">
    <location>
        <begin position="385"/>
        <end position="410"/>
    </location>
</feature>
<dbReference type="InterPro" id="IPR001036">
    <property type="entry name" value="Acrflvin-R"/>
</dbReference>
<organism evidence="3 4">
    <name type="scientific">Selenihalanaerobacter shriftii</name>
    <dbReference type="NCBI Taxonomy" id="142842"/>
    <lineage>
        <taxon>Bacteria</taxon>
        <taxon>Bacillati</taxon>
        <taxon>Bacillota</taxon>
        <taxon>Clostridia</taxon>
        <taxon>Halanaerobiales</taxon>
        <taxon>Halobacteroidaceae</taxon>
        <taxon>Selenihalanaerobacter</taxon>
    </lineage>
</organism>
<dbReference type="PANTHER" id="PTHR32063">
    <property type="match status" value="1"/>
</dbReference>
<dbReference type="EMBL" id="FUWM01000003">
    <property type="protein sequence ID" value="SJZ30244.1"/>
    <property type="molecule type" value="Genomic_DNA"/>
</dbReference>
<dbReference type="RefSeq" id="WP_078808560.1">
    <property type="nucleotide sequence ID" value="NZ_FUWM01000003.1"/>
</dbReference>
<dbReference type="Proteomes" id="UP000190625">
    <property type="component" value="Unassembled WGS sequence"/>
</dbReference>
<dbReference type="Gene3D" id="3.30.70.1440">
    <property type="entry name" value="Multidrug efflux transporter AcrB pore domain"/>
    <property type="match status" value="1"/>
</dbReference>
<feature type="transmembrane region" description="Helical" evidence="2">
    <location>
        <begin position="463"/>
        <end position="482"/>
    </location>
</feature>
<gene>
    <name evidence="3" type="ORF">SAMN02745118_00016</name>
</gene>
<keyword evidence="2" id="KW-0812">Transmembrane</keyword>
<evidence type="ECO:0000313" key="3">
    <source>
        <dbReference type="EMBL" id="SJZ30244.1"/>
    </source>
</evidence>
<protein>
    <submittedName>
        <fullName evidence="3">Hydrophobic/amphiphilic exporter-1, HAE1 family</fullName>
    </submittedName>
</protein>
<keyword evidence="2" id="KW-1133">Transmembrane helix</keyword>
<name>A0A1T4JJ94_9FIRM</name>
<reference evidence="4" key="1">
    <citation type="submission" date="2017-02" db="EMBL/GenBank/DDBJ databases">
        <authorList>
            <person name="Varghese N."/>
            <person name="Submissions S."/>
        </authorList>
    </citation>
    <scope>NUCLEOTIDE SEQUENCE [LARGE SCALE GENOMIC DNA]</scope>
    <source>
        <strain evidence="4">ATCC BAA-73</strain>
    </source>
</reference>
<dbReference type="PRINTS" id="PR00702">
    <property type="entry name" value="ACRIFLAVINRP"/>
</dbReference>
<feature type="transmembrane region" description="Helical" evidence="2">
    <location>
        <begin position="919"/>
        <end position="946"/>
    </location>
</feature>
<feature type="transmembrane region" description="Helical" evidence="2">
    <location>
        <begin position="12"/>
        <end position="34"/>
    </location>
</feature>
<dbReference type="Gene3D" id="1.20.1640.10">
    <property type="entry name" value="Multidrug efflux transporter AcrB transmembrane domain"/>
    <property type="match status" value="2"/>
</dbReference>
<feature type="transmembrane region" description="Helical" evidence="2">
    <location>
        <begin position="998"/>
        <end position="1022"/>
    </location>
</feature>
<dbReference type="Gene3D" id="3.30.70.1430">
    <property type="entry name" value="Multidrug efflux transporter AcrB pore domain"/>
    <property type="match status" value="2"/>
</dbReference>
<dbReference type="GO" id="GO:0005886">
    <property type="term" value="C:plasma membrane"/>
    <property type="evidence" value="ECO:0007669"/>
    <property type="project" value="TreeGrafter"/>
</dbReference>
<feature type="transmembrane region" description="Helical" evidence="2">
    <location>
        <begin position="431"/>
        <end position="451"/>
    </location>
</feature>
<feature type="transmembrane region" description="Helical" evidence="2">
    <location>
        <begin position="536"/>
        <end position="555"/>
    </location>
</feature>
<feature type="transmembrane region" description="Helical" evidence="2">
    <location>
        <begin position="359"/>
        <end position="379"/>
    </location>
</feature>
<dbReference type="Gene3D" id="3.30.70.1320">
    <property type="entry name" value="Multidrug efflux transporter AcrB pore domain like"/>
    <property type="match status" value="1"/>
</dbReference>
<keyword evidence="4" id="KW-1185">Reference proteome</keyword>
<dbReference type="Pfam" id="PF00873">
    <property type="entry name" value="ACR_tran"/>
    <property type="match status" value="1"/>
</dbReference>
<proteinExistence type="predicted"/>
<accession>A0A1T4JJ94</accession>
<evidence type="ECO:0000256" key="2">
    <source>
        <dbReference type="SAM" id="Phobius"/>
    </source>
</evidence>
<dbReference type="SUPFAM" id="SSF82714">
    <property type="entry name" value="Multidrug efflux transporter AcrB TolC docking domain, DN and DC subdomains"/>
    <property type="match status" value="2"/>
</dbReference>
<feature type="transmembrane region" description="Helical" evidence="2">
    <location>
        <begin position="967"/>
        <end position="986"/>
    </location>
</feature>
<dbReference type="AlphaFoldDB" id="A0A1T4JJ94"/>
<feature type="transmembrane region" description="Helical" evidence="2">
    <location>
        <begin position="867"/>
        <end position="886"/>
    </location>
</feature>
<dbReference type="STRING" id="142842.SAMN02745118_00016"/>
<dbReference type="PANTHER" id="PTHR32063:SF0">
    <property type="entry name" value="SWARMING MOTILITY PROTEIN SWRC"/>
    <property type="match status" value="1"/>
</dbReference>
<dbReference type="GO" id="GO:0042910">
    <property type="term" value="F:xenobiotic transmembrane transporter activity"/>
    <property type="evidence" value="ECO:0007669"/>
    <property type="project" value="TreeGrafter"/>
</dbReference>
<sequence>MKLSDFSVDKPVTTVMLILIIVLLGGIAFTRLSVDLFPDMTIPVISVSTQYEGAAPEEIEQSVTRPLEEGLVTVDDIDSIRSTSREGLSQVTLEFDWGTDMDMAAVDVREQVSLLKRALPNEAEEPIVRKVDLDQIPILILGISSNQRSGIELKEYAEENIKDKLERIPGLASASIVSGENRQININVDREKLEGYNLTINQVTNALRQENINLPGGEITERPTEYLLRTEGQFESIEEIKNVIIAMRQQKPITVKDIAEIEDRYADRNVYVRLDGETTVGAMITKQSGANTVEVINRAKKELEKIKKGLPSDINIKISRDQSDFIKKSIATVQENVLLGGLFAVIVLFLFLRSFRSTFIISMAIPITIVAAFGLMYYSGYTLNLMTLGGLALGVGMLVDNSVVVLENIFRHLRQEGAQPIQAAKKGSSEVGTAVFASTMTTLAVFIPISFVEGIAKELFGPFSMTVAFALLASFIIAITFVPMASARLLSFTNVENSRDKNQDKNEEGLAVRVANKVLDSYQNILDWCLSHRKTVITLTVLLFVASLALFPLIGQEFMPSSEQNSFRIMLELPVGTDLDTTNQEAKRIEEIIAEVPEVKVAFSLIGDSGGRGSTSSSGEAMFMIRLTDKEKRERSTTEIQEAIRSKLPLIPGAEIRFAEASMIGGGGGGGSPLQIKIFGDDLDRLEAIAKQVKEEAKKVESTRDVYSSVDEGKPEIRLDVDRKRAADLGLGINQIGSTIETYVNGRTATQYHGTADGDTIDIEVRLAKEDRTDIEQLSSLKIMSPKGEFIPLDSVAKIVKTEGPTSIEREDQERYISVYSDLKGNKLGSVVASIRDRVESNIELSPNYRIEYSGENEDMKETFKNLSLALIVAIILVYMVLASQFESLLHPFTVMLTLPLTLIGVLTALFLTGETLSATSMIGVIMLAGIVVNNAIVLVDYINILRSRGIERREAILKAGPVRLRPVLMTALTTILGLIPVAAGWGSGSEGMAPMGIAVIGGLTTATFLTLLVIPTLYLTLEEIKEFMIDLPKKVKDKIAG</sequence>
<dbReference type="SUPFAM" id="SSF82693">
    <property type="entry name" value="Multidrug efflux transporter AcrB pore domain, PN1, PN2, PC1 and PC2 subdomains"/>
    <property type="match status" value="3"/>
</dbReference>
<feature type="coiled-coil region" evidence="1">
    <location>
        <begin position="676"/>
        <end position="703"/>
    </location>
</feature>
<evidence type="ECO:0000313" key="4">
    <source>
        <dbReference type="Proteomes" id="UP000190625"/>
    </source>
</evidence>
<dbReference type="InterPro" id="IPR027463">
    <property type="entry name" value="AcrB_DN_DC_subdom"/>
</dbReference>
<dbReference type="Gene3D" id="3.30.2090.10">
    <property type="entry name" value="Multidrug efflux transporter AcrB TolC docking domain, DN and DC subdomains"/>
    <property type="match status" value="2"/>
</dbReference>
<feature type="transmembrane region" description="Helical" evidence="2">
    <location>
        <begin position="336"/>
        <end position="352"/>
    </location>
</feature>
<keyword evidence="1" id="KW-0175">Coiled coil</keyword>
<dbReference type="SUPFAM" id="SSF82866">
    <property type="entry name" value="Multidrug efflux transporter AcrB transmembrane domain"/>
    <property type="match status" value="2"/>
</dbReference>
<keyword evidence="2" id="KW-0472">Membrane</keyword>
<dbReference type="OrthoDB" id="9757876at2"/>
<feature type="transmembrane region" description="Helical" evidence="2">
    <location>
        <begin position="893"/>
        <end position="913"/>
    </location>
</feature>
<evidence type="ECO:0000256" key="1">
    <source>
        <dbReference type="SAM" id="Coils"/>
    </source>
</evidence>